<feature type="domain" description="RING-type" evidence="16">
    <location>
        <begin position="461"/>
        <end position="502"/>
    </location>
</feature>
<keyword evidence="10" id="KW-0862">Zinc</keyword>
<sequence length="658" mass="72419">MERGETVVAELEGTLLKDANPFSYFMLVAFETCGLLRFTLLLLLWPIIWALQVSGYEEIGLRLTVFVAVAGIKMSEIESVARAVLPKFLMDDVDLEAWRMFNSYERRVVVSKCPRVMVEMFVKEHLKADVVIGGELHVNSFGYATGFVENGKIISTSDRVKAVLQNDHPRLGLGRKNNNNLTSSSSFLDSCKEVLHPPFLGVQKNRDSHLDRPIPVIFHDGRLVRRPTPSTSLLILLWIPIGIVVAALRIGVGLCLPMWLVPHIVGLFGSEMSSTTSSYWCYRCNRFVRVWARDSIVCPDCDGGFIEEVETTPRSAAGDSRRRRFPGAAMYMLGNRTNADQAPNPPFRRSRRNGGDRSPFNPVIVLRGPADGGGGTEAAGERSSSFELYYDDGAGSGLRPLPASMSDFLMGSGFDRLLDQLAQIEINGVGRCEHPPASKAAVESMPTVEIVASHIVTESHCAVCKEAFELGSEAREMPCKHIYHSDCILPWLSLRNSCPVCRHELPTDVRGRGSTETDNSPGEQSPGATEEDTVGLTIWRLPGGGFAVGRFSGGRRAGERELPVVYTEMDGGFNTGGAPRRISWTSRGSRSRESGGIGRAFRNIFSFFSRLRPSSSSSRSSSEGVTRRNRSSSSVFGRSSRRRSSSWALENGNGISHW</sequence>
<evidence type="ECO:0000256" key="15">
    <source>
        <dbReference type="SAM" id="Phobius"/>
    </source>
</evidence>
<evidence type="ECO:0000256" key="3">
    <source>
        <dbReference type="ARBA" id="ARBA00007937"/>
    </source>
</evidence>
<evidence type="ECO:0000256" key="12">
    <source>
        <dbReference type="ARBA" id="ARBA00023136"/>
    </source>
</evidence>
<feature type="compositionally biased region" description="Polar residues" evidence="14">
    <location>
        <begin position="516"/>
        <end position="527"/>
    </location>
</feature>
<evidence type="ECO:0000256" key="4">
    <source>
        <dbReference type="ARBA" id="ARBA00012483"/>
    </source>
</evidence>
<organism evidence="17 18">
    <name type="scientific">Aristolochia fimbriata</name>
    <name type="common">White veined hardy Dutchman's pipe vine</name>
    <dbReference type="NCBI Taxonomy" id="158543"/>
    <lineage>
        <taxon>Eukaryota</taxon>
        <taxon>Viridiplantae</taxon>
        <taxon>Streptophyta</taxon>
        <taxon>Embryophyta</taxon>
        <taxon>Tracheophyta</taxon>
        <taxon>Spermatophyta</taxon>
        <taxon>Magnoliopsida</taxon>
        <taxon>Magnoliidae</taxon>
        <taxon>Piperales</taxon>
        <taxon>Aristolochiaceae</taxon>
        <taxon>Aristolochia</taxon>
    </lineage>
</organism>
<evidence type="ECO:0000256" key="8">
    <source>
        <dbReference type="ARBA" id="ARBA00022771"/>
    </source>
</evidence>
<evidence type="ECO:0000256" key="13">
    <source>
        <dbReference type="PROSITE-ProRule" id="PRU00175"/>
    </source>
</evidence>
<feature type="transmembrane region" description="Helical" evidence="15">
    <location>
        <begin position="22"/>
        <end position="45"/>
    </location>
</feature>
<dbReference type="PANTHER" id="PTHR15486">
    <property type="entry name" value="ANCIENT UBIQUITOUS PROTEIN"/>
    <property type="match status" value="1"/>
</dbReference>
<evidence type="ECO:0000256" key="5">
    <source>
        <dbReference type="ARBA" id="ARBA00022679"/>
    </source>
</evidence>
<dbReference type="InterPro" id="IPR010543">
    <property type="entry name" value="DUF1117"/>
</dbReference>
<feature type="region of interest" description="Disordered" evidence="14">
    <location>
        <begin position="612"/>
        <end position="642"/>
    </location>
</feature>
<dbReference type="GO" id="GO:0016020">
    <property type="term" value="C:membrane"/>
    <property type="evidence" value="ECO:0007669"/>
    <property type="project" value="UniProtKB-SubCell"/>
</dbReference>
<dbReference type="Pfam" id="PF06547">
    <property type="entry name" value="DUF1117"/>
    <property type="match status" value="1"/>
</dbReference>
<protein>
    <recommendedName>
        <fullName evidence="4">RING-type E3 ubiquitin transferase</fullName>
        <ecNumber evidence="4">2.3.2.27</ecNumber>
    </recommendedName>
</protein>
<keyword evidence="18" id="KW-1185">Reference proteome</keyword>
<keyword evidence="9" id="KW-0833">Ubl conjugation pathway</keyword>
<feature type="region of interest" description="Disordered" evidence="14">
    <location>
        <begin position="336"/>
        <end position="362"/>
    </location>
</feature>
<dbReference type="PROSITE" id="PS50089">
    <property type="entry name" value="ZF_RING_2"/>
    <property type="match status" value="1"/>
</dbReference>
<evidence type="ECO:0000256" key="11">
    <source>
        <dbReference type="ARBA" id="ARBA00022989"/>
    </source>
</evidence>
<dbReference type="InterPro" id="IPR039525">
    <property type="entry name" value="RNF126-like_zinc-ribbon"/>
</dbReference>
<evidence type="ECO:0000313" key="18">
    <source>
        <dbReference type="Proteomes" id="UP000825729"/>
    </source>
</evidence>
<evidence type="ECO:0000256" key="7">
    <source>
        <dbReference type="ARBA" id="ARBA00022723"/>
    </source>
</evidence>
<dbReference type="InterPro" id="IPR013083">
    <property type="entry name" value="Znf_RING/FYVE/PHD"/>
</dbReference>
<feature type="compositionally biased region" description="Basic and acidic residues" evidence="14">
    <location>
        <begin position="505"/>
        <end position="515"/>
    </location>
</feature>
<dbReference type="GO" id="GO:0016791">
    <property type="term" value="F:phosphatase activity"/>
    <property type="evidence" value="ECO:0007669"/>
    <property type="project" value="TreeGrafter"/>
</dbReference>
<dbReference type="Gene3D" id="3.30.40.10">
    <property type="entry name" value="Zinc/RING finger domain, C3HC4 (zinc finger)"/>
    <property type="match status" value="1"/>
</dbReference>
<accession>A0AAV7F0N8</accession>
<feature type="region of interest" description="Disordered" evidence="14">
    <location>
        <begin position="505"/>
        <end position="533"/>
    </location>
</feature>
<keyword evidence="8 13" id="KW-0863">Zinc-finger</keyword>
<comment type="similarity">
    <text evidence="3">Belongs to the GPAT/DAPAT family.</text>
</comment>
<reference evidence="17 18" key="1">
    <citation type="submission" date="2021-07" db="EMBL/GenBank/DDBJ databases">
        <title>The Aristolochia fimbriata genome: insights into angiosperm evolution, floral development and chemical biosynthesis.</title>
        <authorList>
            <person name="Jiao Y."/>
        </authorList>
    </citation>
    <scope>NUCLEOTIDE SEQUENCE [LARGE SCALE GENOMIC DNA]</scope>
    <source>
        <strain evidence="17">IBCAS-2021</strain>
        <tissue evidence="17">Leaf</tissue>
    </source>
</reference>
<gene>
    <name evidence="17" type="ORF">H6P81_007531</name>
</gene>
<dbReference type="CDD" id="cd16667">
    <property type="entry name" value="RING-H2_RNF126-like"/>
    <property type="match status" value="1"/>
</dbReference>
<dbReference type="GO" id="GO:0061630">
    <property type="term" value="F:ubiquitin protein ligase activity"/>
    <property type="evidence" value="ECO:0007669"/>
    <property type="project" value="UniProtKB-EC"/>
</dbReference>
<dbReference type="PANTHER" id="PTHR15486:SF54">
    <property type="entry name" value="GLYCEROL-3-PHOSPHATE ACYLTRANSFERASE 7"/>
    <property type="match status" value="1"/>
</dbReference>
<proteinExistence type="inferred from homology"/>
<dbReference type="InterPro" id="IPR056462">
    <property type="entry name" value="HAD_RAM2/GPAT1-8"/>
</dbReference>
<feature type="transmembrane region" description="Helical" evidence="15">
    <location>
        <begin position="233"/>
        <end position="260"/>
    </location>
</feature>
<dbReference type="Pfam" id="PF23270">
    <property type="entry name" value="HAD_RAM2_N"/>
    <property type="match status" value="1"/>
</dbReference>
<comment type="subcellular location">
    <subcellularLocation>
        <location evidence="2">Membrane</location>
    </subcellularLocation>
</comment>
<dbReference type="GO" id="GO:0010143">
    <property type="term" value="P:cutin biosynthetic process"/>
    <property type="evidence" value="ECO:0007669"/>
    <property type="project" value="TreeGrafter"/>
</dbReference>
<name>A0AAV7F0N8_ARIFI</name>
<evidence type="ECO:0000256" key="9">
    <source>
        <dbReference type="ARBA" id="ARBA00022786"/>
    </source>
</evidence>
<dbReference type="Pfam" id="PF14369">
    <property type="entry name" value="Zn_ribbon_19"/>
    <property type="match status" value="1"/>
</dbReference>
<evidence type="ECO:0000256" key="2">
    <source>
        <dbReference type="ARBA" id="ARBA00004370"/>
    </source>
</evidence>
<dbReference type="InterPro" id="IPR001841">
    <property type="entry name" value="Znf_RING"/>
</dbReference>
<keyword evidence="12 15" id="KW-0472">Membrane</keyword>
<dbReference type="EMBL" id="JAINDJ010000003">
    <property type="protein sequence ID" value="KAG9454627.1"/>
    <property type="molecule type" value="Genomic_DNA"/>
</dbReference>
<dbReference type="GO" id="GO:0008270">
    <property type="term" value="F:zinc ion binding"/>
    <property type="evidence" value="ECO:0007669"/>
    <property type="project" value="UniProtKB-KW"/>
</dbReference>
<evidence type="ECO:0000256" key="6">
    <source>
        <dbReference type="ARBA" id="ARBA00022692"/>
    </source>
</evidence>
<evidence type="ECO:0000313" key="17">
    <source>
        <dbReference type="EMBL" id="KAG9454627.1"/>
    </source>
</evidence>
<dbReference type="SUPFAM" id="SSF57850">
    <property type="entry name" value="RING/U-box"/>
    <property type="match status" value="1"/>
</dbReference>
<comment type="caution">
    <text evidence="17">The sequence shown here is derived from an EMBL/GenBank/DDBJ whole genome shotgun (WGS) entry which is preliminary data.</text>
</comment>
<keyword evidence="11 15" id="KW-1133">Transmembrane helix</keyword>
<dbReference type="AlphaFoldDB" id="A0AAV7F0N8"/>
<dbReference type="Pfam" id="PF13639">
    <property type="entry name" value="zf-RING_2"/>
    <property type="match status" value="1"/>
</dbReference>
<dbReference type="EC" id="2.3.2.27" evidence="4"/>
<comment type="catalytic activity">
    <reaction evidence="1">
        <text>S-ubiquitinyl-[E2 ubiquitin-conjugating enzyme]-L-cysteine + [acceptor protein]-L-lysine = [E2 ubiquitin-conjugating enzyme]-L-cysteine + N(6)-ubiquitinyl-[acceptor protein]-L-lysine.</text>
        <dbReference type="EC" id="2.3.2.27"/>
    </reaction>
</comment>
<dbReference type="SMART" id="SM00184">
    <property type="entry name" value="RING"/>
    <property type="match status" value="1"/>
</dbReference>
<evidence type="ECO:0000259" key="16">
    <source>
        <dbReference type="PROSITE" id="PS50089"/>
    </source>
</evidence>
<evidence type="ECO:0000256" key="14">
    <source>
        <dbReference type="SAM" id="MobiDB-lite"/>
    </source>
</evidence>
<evidence type="ECO:0000256" key="1">
    <source>
        <dbReference type="ARBA" id="ARBA00000900"/>
    </source>
</evidence>
<evidence type="ECO:0000256" key="10">
    <source>
        <dbReference type="ARBA" id="ARBA00022833"/>
    </source>
</evidence>
<feature type="compositionally biased region" description="Low complexity" evidence="14">
    <location>
        <begin position="612"/>
        <end position="622"/>
    </location>
</feature>
<dbReference type="FunFam" id="3.30.40.10:FF:000022">
    <property type="entry name" value="E3 ubiquitin-protein ligase RING1-like"/>
    <property type="match status" value="1"/>
</dbReference>
<keyword evidence="5" id="KW-0808">Transferase</keyword>
<dbReference type="GO" id="GO:0090447">
    <property type="term" value="F:glycerol-3-phosphate 2-O-acyltransferase activity"/>
    <property type="evidence" value="ECO:0007669"/>
    <property type="project" value="TreeGrafter"/>
</dbReference>
<dbReference type="Proteomes" id="UP000825729">
    <property type="component" value="Unassembled WGS sequence"/>
</dbReference>
<keyword evidence="6 15" id="KW-0812">Transmembrane</keyword>
<feature type="region of interest" description="Disordered" evidence="14">
    <location>
        <begin position="576"/>
        <end position="595"/>
    </location>
</feature>
<keyword evidence="7" id="KW-0479">Metal-binding</keyword>